<dbReference type="AlphaFoldDB" id="A0A6C0BAI8"/>
<dbReference type="GO" id="GO:0005788">
    <property type="term" value="C:endoplasmic reticulum lumen"/>
    <property type="evidence" value="ECO:0007669"/>
    <property type="project" value="TreeGrafter"/>
</dbReference>
<reference evidence="2" key="1">
    <citation type="journal article" date="2020" name="Nature">
        <title>Giant virus diversity and host interactions through global metagenomics.</title>
        <authorList>
            <person name="Schulz F."/>
            <person name="Roux S."/>
            <person name="Paez-Espino D."/>
            <person name="Jungbluth S."/>
            <person name="Walsh D.A."/>
            <person name="Denef V.J."/>
            <person name="McMahon K.D."/>
            <person name="Konstantinidis K.T."/>
            <person name="Eloe-Fadrosh E.A."/>
            <person name="Kyrpides N.C."/>
            <person name="Woyke T."/>
        </authorList>
    </citation>
    <scope>NUCLEOTIDE SEQUENCE</scope>
    <source>
        <strain evidence="2">GVMAG-M-3300010158-55</strain>
    </source>
</reference>
<dbReference type="InterPro" id="IPR013766">
    <property type="entry name" value="Thioredoxin_domain"/>
</dbReference>
<evidence type="ECO:0000313" key="2">
    <source>
        <dbReference type="EMBL" id="QHS88473.1"/>
    </source>
</evidence>
<name>A0A6C0BAI8_9ZZZZ</name>
<dbReference type="Pfam" id="PF00085">
    <property type="entry name" value="Thioredoxin"/>
    <property type="match status" value="1"/>
</dbReference>
<dbReference type="CDD" id="cd02961">
    <property type="entry name" value="PDI_a_family"/>
    <property type="match status" value="1"/>
</dbReference>
<protein>
    <recommendedName>
        <fullName evidence="1">Thioredoxin domain-containing protein</fullName>
    </recommendedName>
</protein>
<evidence type="ECO:0000259" key="1">
    <source>
        <dbReference type="PROSITE" id="PS51352"/>
    </source>
</evidence>
<dbReference type="SUPFAM" id="SSF52833">
    <property type="entry name" value="Thioredoxin-like"/>
    <property type="match status" value="1"/>
</dbReference>
<dbReference type="GO" id="GO:0015035">
    <property type="term" value="F:protein-disulfide reductase activity"/>
    <property type="evidence" value="ECO:0007669"/>
    <property type="project" value="TreeGrafter"/>
</dbReference>
<dbReference type="PROSITE" id="PS00194">
    <property type="entry name" value="THIOREDOXIN_1"/>
    <property type="match status" value="1"/>
</dbReference>
<dbReference type="PANTHER" id="PTHR45815">
    <property type="entry name" value="PROTEIN DISULFIDE-ISOMERASE A6"/>
    <property type="match status" value="1"/>
</dbReference>
<dbReference type="PROSITE" id="PS51352">
    <property type="entry name" value="THIOREDOXIN_2"/>
    <property type="match status" value="1"/>
</dbReference>
<proteinExistence type="predicted"/>
<dbReference type="GO" id="GO:0034976">
    <property type="term" value="P:response to endoplasmic reticulum stress"/>
    <property type="evidence" value="ECO:0007669"/>
    <property type="project" value="TreeGrafter"/>
</dbReference>
<accession>A0A6C0BAI8</accession>
<sequence>MFKKTLPAFTLLLIVLLCAAMMLTTNEGFTTNANDLDRDIAKKSKVLVLFFTMNCGYCKDLSPEWEKAQEQLPDVMTSVDCTNTEDPGVKAVMKKYNITSFPRMAFFNNAVIQEDYDGPRKSEDILQYVKSKTD</sequence>
<dbReference type="InterPro" id="IPR036249">
    <property type="entry name" value="Thioredoxin-like_sf"/>
</dbReference>
<dbReference type="EMBL" id="MN739097">
    <property type="protein sequence ID" value="QHS88473.1"/>
    <property type="molecule type" value="Genomic_DNA"/>
</dbReference>
<dbReference type="Gene3D" id="3.40.30.10">
    <property type="entry name" value="Glutaredoxin"/>
    <property type="match status" value="1"/>
</dbReference>
<dbReference type="InterPro" id="IPR017937">
    <property type="entry name" value="Thioredoxin_CS"/>
</dbReference>
<organism evidence="2">
    <name type="scientific">viral metagenome</name>
    <dbReference type="NCBI Taxonomy" id="1070528"/>
    <lineage>
        <taxon>unclassified sequences</taxon>
        <taxon>metagenomes</taxon>
        <taxon>organismal metagenomes</taxon>
    </lineage>
</organism>
<feature type="domain" description="Thioredoxin" evidence="1">
    <location>
        <begin position="1"/>
        <end position="134"/>
    </location>
</feature>
<dbReference type="PANTHER" id="PTHR45815:SF3">
    <property type="entry name" value="PROTEIN DISULFIDE-ISOMERASE A6"/>
    <property type="match status" value="1"/>
</dbReference>